<gene>
    <name evidence="1" type="ORF">HY3_00450</name>
</gene>
<sequence>MDWRQFAVDLAIGKDRFKRLLKTYYGLVTGIHVLLRHDPALDIGLFIKDENPEAPF</sequence>
<protein>
    <submittedName>
        <fullName evidence="1">Uncharacterized protein</fullName>
    </submittedName>
</protein>
<dbReference type="Proteomes" id="UP000249123">
    <property type="component" value="Unassembled WGS sequence"/>
</dbReference>
<dbReference type="STRING" id="1280941.HY2_00620"/>
<name>A0A062TYC9_9PROT</name>
<proteinExistence type="predicted"/>
<reference evidence="1 2" key="1">
    <citation type="submission" date="2013-04" db="EMBL/GenBank/DDBJ databases">
        <title>Hyphomonas sp. T24B3 Genome Sequencing.</title>
        <authorList>
            <person name="Lai Q."/>
            <person name="Shao Z."/>
        </authorList>
    </citation>
    <scope>NUCLEOTIDE SEQUENCE [LARGE SCALE GENOMIC DNA]</scope>
    <source>
        <strain evidence="1 2">T24B3</strain>
    </source>
</reference>
<organism evidence="1 2">
    <name type="scientific">Hyphomonas pacifica</name>
    <dbReference type="NCBI Taxonomy" id="1280941"/>
    <lineage>
        <taxon>Bacteria</taxon>
        <taxon>Pseudomonadati</taxon>
        <taxon>Pseudomonadota</taxon>
        <taxon>Alphaproteobacteria</taxon>
        <taxon>Hyphomonadales</taxon>
        <taxon>Hyphomonadaceae</taxon>
        <taxon>Hyphomonas</taxon>
    </lineage>
</organism>
<comment type="caution">
    <text evidence="1">The sequence shown here is derived from an EMBL/GenBank/DDBJ whole genome shotgun (WGS) entry which is preliminary data.</text>
</comment>
<evidence type="ECO:0000313" key="1">
    <source>
        <dbReference type="EMBL" id="RAN36080.1"/>
    </source>
</evidence>
<evidence type="ECO:0000313" key="2">
    <source>
        <dbReference type="Proteomes" id="UP000249123"/>
    </source>
</evidence>
<keyword evidence="2" id="KW-1185">Reference proteome</keyword>
<accession>A0A062TYC9</accession>
<dbReference type="EMBL" id="AWFB01000001">
    <property type="protein sequence ID" value="RAN36080.1"/>
    <property type="molecule type" value="Genomic_DNA"/>
</dbReference>
<dbReference type="AlphaFoldDB" id="A0A062TYC9"/>